<evidence type="ECO:0000313" key="4">
    <source>
        <dbReference type="Proteomes" id="UP000315700"/>
    </source>
</evidence>
<keyword evidence="2" id="KW-0472">Membrane</keyword>
<evidence type="ECO:0000313" key="3">
    <source>
        <dbReference type="EMBL" id="QDT56049.1"/>
    </source>
</evidence>
<dbReference type="RefSeq" id="WP_145032815.1">
    <property type="nucleotide sequence ID" value="NZ_CP036271.1"/>
</dbReference>
<gene>
    <name evidence="3" type="ORF">Pan44_40990</name>
</gene>
<dbReference type="EMBL" id="CP036271">
    <property type="protein sequence ID" value="QDT56049.1"/>
    <property type="molecule type" value="Genomic_DNA"/>
</dbReference>
<keyword evidence="4" id="KW-1185">Reference proteome</keyword>
<dbReference type="AlphaFoldDB" id="A0A517SIX0"/>
<accession>A0A517SIX0</accession>
<keyword evidence="1" id="KW-0175">Coiled coil</keyword>
<name>A0A517SIX0_9PLAN</name>
<keyword evidence="2" id="KW-1133">Transmembrane helix</keyword>
<sequence length="271" mass="28964">MAVSFSSKDVDRKAVAVRTAIATARESLKDPKFVQQLGARRTDFESRLNRLEAALAEYEAAMGAARPENDGTVAAVGVATVSAGGASLNPYVIIGGLLILSFASSVGLAEMTRAMKASRRLDTESIGLRDLLQTLTRPVSPPVPSPVSPEVMTKLLDTMVQRAMEAAAIATTAAAAESWIELQRYLGTTILAVAGTKAAVVAIHHRVMEIVGRFPPQPKCLDLLDDYMDAWHWATRNPMKGWNRFLKAALALIKCIGRDRPGPGGLTAGIL</sequence>
<evidence type="ECO:0000256" key="2">
    <source>
        <dbReference type="SAM" id="Phobius"/>
    </source>
</evidence>
<dbReference type="Proteomes" id="UP000315700">
    <property type="component" value="Chromosome"/>
</dbReference>
<keyword evidence="2" id="KW-0812">Transmembrane</keyword>
<evidence type="ECO:0000256" key="1">
    <source>
        <dbReference type="SAM" id="Coils"/>
    </source>
</evidence>
<protein>
    <submittedName>
        <fullName evidence="3">Uncharacterized protein</fullName>
    </submittedName>
</protein>
<feature type="coiled-coil region" evidence="1">
    <location>
        <begin position="34"/>
        <end position="61"/>
    </location>
</feature>
<organism evidence="3 4">
    <name type="scientific">Caulifigura coniformis</name>
    <dbReference type="NCBI Taxonomy" id="2527983"/>
    <lineage>
        <taxon>Bacteria</taxon>
        <taxon>Pseudomonadati</taxon>
        <taxon>Planctomycetota</taxon>
        <taxon>Planctomycetia</taxon>
        <taxon>Planctomycetales</taxon>
        <taxon>Planctomycetaceae</taxon>
        <taxon>Caulifigura</taxon>
    </lineage>
</organism>
<proteinExistence type="predicted"/>
<dbReference type="KEGG" id="ccos:Pan44_40990"/>
<feature type="transmembrane region" description="Helical" evidence="2">
    <location>
        <begin position="91"/>
        <end position="111"/>
    </location>
</feature>
<reference evidence="3 4" key="1">
    <citation type="submission" date="2019-02" db="EMBL/GenBank/DDBJ databases">
        <title>Deep-cultivation of Planctomycetes and their phenomic and genomic characterization uncovers novel biology.</title>
        <authorList>
            <person name="Wiegand S."/>
            <person name="Jogler M."/>
            <person name="Boedeker C."/>
            <person name="Pinto D."/>
            <person name="Vollmers J."/>
            <person name="Rivas-Marin E."/>
            <person name="Kohn T."/>
            <person name="Peeters S.H."/>
            <person name="Heuer A."/>
            <person name="Rast P."/>
            <person name="Oberbeckmann S."/>
            <person name="Bunk B."/>
            <person name="Jeske O."/>
            <person name="Meyerdierks A."/>
            <person name="Storesund J.E."/>
            <person name="Kallscheuer N."/>
            <person name="Luecker S."/>
            <person name="Lage O.M."/>
            <person name="Pohl T."/>
            <person name="Merkel B.J."/>
            <person name="Hornburger P."/>
            <person name="Mueller R.-W."/>
            <person name="Bruemmer F."/>
            <person name="Labrenz M."/>
            <person name="Spormann A.M."/>
            <person name="Op den Camp H."/>
            <person name="Overmann J."/>
            <person name="Amann R."/>
            <person name="Jetten M.S.M."/>
            <person name="Mascher T."/>
            <person name="Medema M.H."/>
            <person name="Devos D.P."/>
            <person name="Kaster A.-K."/>
            <person name="Ovreas L."/>
            <person name="Rohde M."/>
            <person name="Galperin M.Y."/>
            <person name="Jogler C."/>
        </authorList>
    </citation>
    <scope>NUCLEOTIDE SEQUENCE [LARGE SCALE GENOMIC DNA]</scope>
    <source>
        <strain evidence="3 4">Pan44</strain>
    </source>
</reference>
<dbReference type="InParanoid" id="A0A517SIX0"/>